<keyword evidence="1" id="KW-0808">Transferase</keyword>
<keyword evidence="5" id="KW-1185">Reference proteome</keyword>
<dbReference type="PROSITE" id="PS51186">
    <property type="entry name" value="GNAT"/>
    <property type="match status" value="1"/>
</dbReference>
<dbReference type="GO" id="GO:0008080">
    <property type="term" value="F:N-acetyltransferase activity"/>
    <property type="evidence" value="ECO:0007669"/>
    <property type="project" value="InterPro"/>
</dbReference>
<dbReference type="SUPFAM" id="SSF55729">
    <property type="entry name" value="Acyl-CoA N-acyltransferases (Nat)"/>
    <property type="match status" value="1"/>
</dbReference>
<proteinExistence type="predicted"/>
<evidence type="ECO:0000313" key="4">
    <source>
        <dbReference type="EMBL" id="EFI33771.1"/>
    </source>
</evidence>
<name>D6SSV5_9BACT</name>
<feature type="domain" description="N-acetyltransferase" evidence="3">
    <location>
        <begin position="13"/>
        <end position="162"/>
    </location>
</feature>
<dbReference type="PANTHER" id="PTHR13947:SF37">
    <property type="entry name" value="LD18367P"/>
    <property type="match status" value="1"/>
</dbReference>
<comment type="caution">
    <text evidence="4">The sequence shown here is derived from an EMBL/GenBank/DDBJ whole genome shotgun (WGS) entry which is preliminary data.</text>
</comment>
<dbReference type="Proteomes" id="UP000005496">
    <property type="component" value="Unassembled WGS sequence"/>
</dbReference>
<evidence type="ECO:0000256" key="1">
    <source>
        <dbReference type="ARBA" id="ARBA00022679"/>
    </source>
</evidence>
<dbReference type="InterPro" id="IPR000182">
    <property type="entry name" value="GNAT_dom"/>
</dbReference>
<dbReference type="OrthoDB" id="5506158at2"/>
<dbReference type="EMBL" id="ACJN02000003">
    <property type="protein sequence ID" value="EFI33771.1"/>
    <property type="molecule type" value="Genomic_DNA"/>
</dbReference>
<reference evidence="4" key="1">
    <citation type="submission" date="2010-05" db="EMBL/GenBank/DDBJ databases">
        <title>The draft genome of Desulfonatronospira thiodismutans ASO3-1.</title>
        <authorList>
            <consortium name="US DOE Joint Genome Institute (JGI-PGF)"/>
            <person name="Lucas S."/>
            <person name="Copeland A."/>
            <person name="Lapidus A."/>
            <person name="Cheng J.-F."/>
            <person name="Bruce D."/>
            <person name="Goodwin L."/>
            <person name="Pitluck S."/>
            <person name="Chertkov O."/>
            <person name="Brettin T."/>
            <person name="Detter J.C."/>
            <person name="Han C."/>
            <person name="Land M.L."/>
            <person name="Hauser L."/>
            <person name="Kyrpides N."/>
            <person name="Mikhailova N."/>
            <person name="Muyzer G."/>
            <person name="Woyke T."/>
        </authorList>
    </citation>
    <scope>NUCLEOTIDE SEQUENCE [LARGE SCALE GENOMIC DNA]</scope>
    <source>
        <strain evidence="4">ASO3-1</strain>
    </source>
</reference>
<dbReference type="RefSeq" id="WP_008871120.1">
    <property type="nucleotide sequence ID" value="NZ_ACJN02000003.1"/>
</dbReference>
<dbReference type="InterPro" id="IPR050769">
    <property type="entry name" value="NAT_camello-type"/>
</dbReference>
<gene>
    <name evidence="4" type="ORF">Dthio_PD1110</name>
</gene>
<feature type="region of interest" description="Disordered" evidence="2">
    <location>
        <begin position="160"/>
        <end position="193"/>
    </location>
</feature>
<dbReference type="PANTHER" id="PTHR13947">
    <property type="entry name" value="GNAT FAMILY N-ACETYLTRANSFERASE"/>
    <property type="match status" value="1"/>
</dbReference>
<evidence type="ECO:0000313" key="5">
    <source>
        <dbReference type="Proteomes" id="UP000005496"/>
    </source>
</evidence>
<sequence length="193" mass="22126">METSDDEIKAPKIRIREMGIDDLAPVYHIGEEVFTAEFSTSLYRTWDEYEIINLYSSDNELCLVAELDDHIVGFALATTVEKPRSAWKYGYLTWLGVRKNLQHAGVGNRLFKEVVRRMEQMGVRMVIVDTAGDNVSAIRFFQKQGFDDMKEHVFLSMNLSRKSKAKGGKKKRPKSGRKSIVQKKKTPKRTGYA</sequence>
<dbReference type="eggNOG" id="COG0456">
    <property type="taxonomic scope" value="Bacteria"/>
</dbReference>
<dbReference type="CDD" id="cd04301">
    <property type="entry name" value="NAT_SF"/>
    <property type="match status" value="1"/>
</dbReference>
<feature type="compositionally biased region" description="Basic residues" evidence="2">
    <location>
        <begin position="161"/>
        <end position="193"/>
    </location>
</feature>
<dbReference type="InterPro" id="IPR016181">
    <property type="entry name" value="Acyl_CoA_acyltransferase"/>
</dbReference>
<evidence type="ECO:0000259" key="3">
    <source>
        <dbReference type="PROSITE" id="PS51186"/>
    </source>
</evidence>
<dbReference type="Gene3D" id="3.40.630.30">
    <property type="match status" value="1"/>
</dbReference>
<organism evidence="4 5">
    <name type="scientific">Desulfonatronospira thiodismutans ASO3-1</name>
    <dbReference type="NCBI Taxonomy" id="555779"/>
    <lineage>
        <taxon>Bacteria</taxon>
        <taxon>Pseudomonadati</taxon>
        <taxon>Thermodesulfobacteriota</taxon>
        <taxon>Desulfovibrionia</taxon>
        <taxon>Desulfovibrionales</taxon>
        <taxon>Desulfonatronovibrionaceae</taxon>
        <taxon>Desulfonatronospira</taxon>
    </lineage>
</organism>
<evidence type="ECO:0000256" key="2">
    <source>
        <dbReference type="SAM" id="MobiDB-lite"/>
    </source>
</evidence>
<protein>
    <submittedName>
        <fullName evidence="4">GCN5-related N-acetyltransferase</fullName>
    </submittedName>
</protein>
<accession>D6SSV5</accession>
<dbReference type="Pfam" id="PF00583">
    <property type="entry name" value="Acetyltransf_1"/>
    <property type="match status" value="1"/>
</dbReference>
<dbReference type="AlphaFoldDB" id="D6SSV5"/>